<dbReference type="OrthoDB" id="10391471at2759"/>
<dbReference type="EMBL" id="BMAW01113586">
    <property type="protein sequence ID" value="GFT57847.1"/>
    <property type="molecule type" value="Genomic_DNA"/>
</dbReference>
<feature type="non-terminal residue" evidence="1">
    <location>
        <position position="1"/>
    </location>
</feature>
<accession>A0A8X6TUJ4</accession>
<dbReference type="AlphaFoldDB" id="A0A8X6TUJ4"/>
<reference evidence="1" key="1">
    <citation type="submission" date="2020-08" db="EMBL/GenBank/DDBJ databases">
        <title>Multicomponent nature underlies the extraordinary mechanical properties of spider dragline silk.</title>
        <authorList>
            <person name="Kono N."/>
            <person name="Nakamura H."/>
            <person name="Mori M."/>
            <person name="Yoshida Y."/>
            <person name="Ohtoshi R."/>
            <person name="Malay A.D."/>
            <person name="Moran D.A.P."/>
            <person name="Tomita M."/>
            <person name="Numata K."/>
            <person name="Arakawa K."/>
        </authorList>
    </citation>
    <scope>NUCLEOTIDE SEQUENCE</scope>
</reference>
<gene>
    <name evidence="1" type="ORF">NPIL_636751</name>
</gene>
<evidence type="ECO:0000313" key="1">
    <source>
        <dbReference type="EMBL" id="GFT57847.1"/>
    </source>
</evidence>
<keyword evidence="2" id="KW-1185">Reference proteome</keyword>
<evidence type="ECO:0000313" key="2">
    <source>
        <dbReference type="Proteomes" id="UP000887013"/>
    </source>
</evidence>
<dbReference type="Proteomes" id="UP000887013">
    <property type="component" value="Unassembled WGS sequence"/>
</dbReference>
<proteinExistence type="predicted"/>
<protein>
    <submittedName>
        <fullName evidence="1">Uncharacterized protein</fullName>
    </submittedName>
</protein>
<name>A0A8X6TUJ4_NEPPI</name>
<comment type="caution">
    <text evidence="1">The sequence shown here is derived from an EMBL/GenBank/DDBJ whole genome shotgun (WGS) entry which is preliminary data.</text>
</comment>
<sequence>KNARKEKGNEVEFMDRENGIKEDFRYAGVPKRDMLRQRVLKLAIVKWSSPQSTAFKMEFIPIDSDYP</sequence>
<organism evidence="1 2">
    <name type="scientific">Nephila pilipes</name>
    <name type="common">Giant wood spider</name>
    <name type="synonym">Nephila maculata</name>
    <dbReference type="NCBI Taxonomy" id="299642"/>
    <lineage>
        <taxon>Eukaryota</taxon>
        <taxon>Metazoa</taxon>
        <taxon>Ecdysozoa</taxon>
        <taxon>Arthropoda</taxon>
        <taxon>Chelicerata</taxon>
        <taxon>Arachnida</taxon>
        <taxon>Araneae</taxon>
        <taxon>Araneomorphae</taxon>
        <taxon>Entelegynae</taxon>
        <taxon>Araneoidea</taxon>
        <taxon>Nephilidae</taxon>
        <taxon>Nephila</taxon>
    </lineage>
</organism>